<dbReference type="InterPro" id="IPR013815">
    <property type="entry name" value="ATP_grasp_subdomain_1"/>
</dbReference>
<dbReference type="PANTHER" id="PTHR43334">
    <property type="entry name" value="ACETATE--COA LIGASE [ADP-FORMING]"/>
    <property type="match status" value="1"/>
</dbReference>
<keyword evidence="3" id="KW-0067">ATP-binding</keyword>
<dbReference type="AlphaFoldDB" id="A0AAU8GBV8"/>
<dbReference type="PANTHER" id="PTHR43334:SF1">
    <property type="entry name" value="3-HYDROXYPROPIONATE--COA LIGASE [ADP-FORMING]"/>
    <property type="match status" value="1"/>
</dbReference>
<name>A0AAU8GBV8_9CHLR</name>
<sequence>MGKRGCVPGTVMPPGAAGVPSFSFPEAAVYALSRSRDYGLMRNQPAGRVVNLPGIDLGKAKRIVESARDGWLPTESVFTLLAAYGIKSMAPRFAEDLDRAIGAAEDIGYPVALKLNSVTIIHKTEVGGVALNIGSEEELKVAYHRMLGRVAGAGRASEVRGVTVQKMAGEGAELIAGITRDKTFGPLILFGLGGIYTELFKDRTVRIQPLTDIDAREMVRSVRAFKLLEGFRGEPPADIPAIEELLLRLSAMAEDLPMIKELDLNPIRAFIAGEGYAVVDARILID</sequence>
<dbReference type="EMBL" id="CP159307">
    <property type="protein sequence ID" value="XCH34200.1"/>
    <property type="molecule type" value="Genomic_DNA"/>
</dbReference>
<dbReference type="GO" id="GO:0005524">
    <property type="term" value="F:ATP binding"/>
    <property type="evidence" value="ECO:0007669"/>
    <property type="project" value="UniProtKB-KW"/>
</dbReference>
<reference evidence="5" key="1">
    <citation type="submission" date="2024-06" db="EMBL/GenBank/DDBJ databases">
        <title>A Novel Isolate, Dehalogenimonas sp. Strain 4OHTPN, Dechlorinates Aromatic 4 Hydroxy chlorothalonil by a Novel Reductive Dehalogenase.</title>
        <authorList>
            <person name="Liu G."/>
        </authorList>
    </citation>
    <scope>NUCLEOTIDE SEQUENCE</scope>
    <source>
        <strain evidence="5">4OHTPN</strain>
    </source>
</reference>
<comment type="similarity">
    <text evidence="4">In the N-terminal section; belongs to the acetate CoA ligase alpha subunit family.</text>
</comment>
<keyword evidence="2" id="KW-0547">Nucleotide-binding</keyword>
<dbReference type="Gene3D" id="3.30.1490.20">
    <property type="entry name" value="ATP-grasp fold, A domain"/>
    <property type="match status" value="1"/>
</dbReference>
<evidence type="ECO:0000256" key="2">
    <source>
        <dbReference type="ARBA" id="ARBA00022741"/>
    </source>
</evidence>
<protein>
    <submittedName>
        <fullName evidence="5">Acetate--CoA ligase family protein</fullName>
    </submittedName>
</protein>
<dbReference type="Pfam" id="PF13549">
    <property type="entry name" value="ATP-grasp_5"/>
    <property type="match status" value="1"/>
</dbReference>
<dbReference type="GO" id="GO:0016874">
    <property type="term" value="F:ligase activity"/>
    <property type="evidence" value="ECO:0007669"/>
    <property type="project" value="UniProtKB-KW"/>
</dbReference>
<dbReference type="RefSeq" id="WP_353715379.1">
    <property type="nucleotide sequence ID" value="NZ_CP159307.1"/>
</dbReference>
<proteinExistence type="inferred from homology"/>
<keyword evidence="1 5" id="KW-0436">Ligase</keyword>
<dbReference type="SUPFAM" id="SSF56059">
    <property type="entry name" value="Glutathione synthetase ATP-binding domain-like"/>
    <property type="match status" value="1"/>
</dbReference>
<organism evidence="5">
    <name type="scientific">Dehalogenimonas sp. 4OHTPN</name>
    <dbReference type="NCBI Taxonomy" id="3166643"/>
    <lineage>
        <taxon>Bacteria</taxon>
        <taxon>Bacillati</taxon>
        <taxon>Chloroflexota</taxon>
        <taxon>Dehalococcoidia</taxon>
        <taxon>Dehalococcoidales</taxon>
        <taxon>Dehalococcoidaceae</taxon>
        <taxon>Dehalogenimonas</taxon>
    </lineage>
</organism>
<dbReference type="Gene3D" id="3.30.470.20">
    <property type="entry name" value="ATP-grasp fold, B domain"/>
    <property type="match status" value="1"/>
</dbReference>
<gene>
    <name evidence="5" type="ORF">ABV300_07115</name>
</gene>
<accession>A0AAU8GBV8</accession>
<dbReference type="InterPro" id="IPR051538">
    <property type="entry name" value="Acyl-CoA_Synth/Transferase"/>
</dbReference>
<evidence type="ECO:0000313" key="5">
    <source>
        <dbReference type="EMBL" id="XCH34200.1"/>
    </source>
</evidence>
<evidence type="ECO:0000256" key="4">
    <source>
        <dbReference type="ARBA" id="ARBA00060888"/>
    </source>
</evidence>
<evidence type="ECO:0000256" key="3">
    <source>
        <dbReference type="ARBA" id="ARBA00022840"/>
    </source>
</evidence>
<evidence type="ECO:0000256" key="1">
    <source>
        <dbReference type="ARBA" id="ARBA00022598"/>
    </source>
</evidence>
<dbReference type="FunFam" id="3.30.1490.20:FF:000020">
    <property type="entry name" value="Protein lysine acetyltransferase"/>
    <property type="match status" value="1"/>
</dbReference>